<feature type="compositionally biased region" description="Basic and acidic residues" evidence="6">
    <location>
        <begin position="171"/>
        <end position="182"/>
    </location>
</feature>
<evidence type="ECO:0000313" key="9">
    <source>
        <dbReference type="Proteomes" id="UP000007875"/>
    </source>
</evidence>
<feature type="domain" description="HMG box" evidence="7">
    <location>
        <begin position="182"/>
        <end position="250"/>
    </location>
</feature>
<dbReference type="GeneTree" id="ENSGT00940000156694"/>
<feature type="compositionally biased region" description="Basic and acidic residues" evidence="6">
    <location>
        <begin position="241"/>
        <end position="251"/>
    </location>
</feature>
<evidence type="ECO:0000313" key="8">
    <source>
        <dbReference type="Ensembl" id="ENSCSAVP00000013975.1"/>
    </source>
</evidence>
<dbReference type="OMA" id="CWAKTER"/>
<dbReference type="AlphaFoldDB" id="H2Z8R0"/>
<dbReference type="SUPFAM" id="SSF47095">
    <property type="entry name" value="HMG-box"/>
    <property type="match status" value="1"/>
</dbReference>
<evidence type="ECO:0000256" key="5">
    <source>
        <dbReference type="PROSITE-ProRule" id="PRU00267"/>
    </source>
</evidence>
<dbReference type="Pfam" id="PF00505">
    <property type="entry name" value="HMG_box"/>
    <property type="match status" value="1"/>
</dbReference>
<dbReference type="eggNOG" id="KOG0527">
    <property type="taxonomic scope" value="Eukaryota"/>
</dbReference>
<protein>
    <recommendedName>
        <fullName evidence="7">HMG box domain-containing protein</fullName>
    </recommendedName>
</protein>
<evidence type="ECO:0000256" key="3">
    <source>
        <dbReference type="ARBA" id="ARBA00023163"/>
    </source>
</evidence>
<reference evidence="9" key="1">
    <citation type="submission" date="2003-08" db="EMBL/GenBank/DDBJ databases">
        <authorList>
            <person name="Birren B."/>
            <person name="Nusbaum C."/>
            <person name="Abebe A."/>
            <person name="Abouelleil A."/>
            <person name="Adekoya E."/>
            <person name="Ait-zahra M."/>
            <person name="Allen N."/>
            <person name="Allen T."/>
            <person name="An P."/>
            <person name="Anderson M."/>
            <person name="Anderson S."/>
            <person name="Arachchi H."/>
            <person name="Armbruster J."/>
            <person name="Bachantsang P."/>
            <person name="Baldwin J."/>
            <person name="Barry A."/>
            <person name="Bayul T."/>
            <person name="Blitshsteyn B."/>
            <person name="Bloom T."/>
            <person name="Blye J."/>
            <person name="Boguslavskiy L."/>
            <person name="Borowsky M."/>
            <person name="Boukhgalter B."/>
            <person name="Brunache A."/>
            <person name="Butler J."/>
            <person name="Calixte N."/>
            <person name="Calvo S."/>
            <person name="Camarata J."/>
            <person name="Campo K."/>
            <person name="Chang J."/>
            <person name="Cheshatsang Y."/>
            <person name="Citroen M."/>
            <person name="Collymore A."/>
            <person name="Considine T."/>
            <person name="Cook A."/>
            <person name="Cooke P."/>
            <person name="Corum B."/>
            <person name="Cuomo C."/>
            <person name="David R."/>
            <person name="Dawoe T."/>
            <person name="Degray S."/>
            <person name="Dodge S."/>
            <person name="Dooley K."/>
            <person name="Dorje P."/>
            <person name="Dorjee K."/>
            <person name="Dorris L."/>
            <person name="Duffey N."/>
            <person name="Dupes A."/>
            <person name="Elkins T."/>
            <person name="Engels R."/>
            <person name="Erickson J."/>
            <person name="Farina A."/>
            <person name="Faro S."/>
            <person name="Ferreira P."/>
            <person name="Fischer H."/>
            <person name="Fitzgerald M."/>
            <person name="Foley K."/>
            <person name="Gage D."/>
            <person name="Galagan J."/>
            <person name="Gearin G."/>
            <person name="Gnerre S."/>
            <person name="Gnirke A."/>
            <person name="Goyette A."/>
            <person name="Graham J."/>
            <person name="Grandbois E."/>
            <person name="Gyaltsen K."/>
            <person name="Hafez N."/>
            <person name="Hagopian D."/>
            <person name="Hagos B."/>
            <person name="Hall J."/>
            <person name="Hatcher B."/>
            <person name="Heller A."/>
            <person name="Higgins H."/>
            <person name="Honan T."/>
            <person name="Horn A."/>
            <person name="Houde N."/>
            <person name="Hughes L."/>
            <person name="Hulme W."/>
            <person name="Husby E."/>
            <person name="Iliev I."/>
            <person name="Jaffe D."/>
            <person name="Jones C."/>
            <person name="Kamal M."/>
            <person name="Kamat A."/>
            <person name="Kamvysselis M."/>
            <person name="Karlsson E."/>
            <person name="Kells C."/>
            <person name="Kieu A."/>
            <person name="Kisner P."/>
            <person name="Kodira C."/>
            <person name="Kulbokas E."/>
            <person name="Labutti K."/>
            <person name="Lama D."/>
            <person name="Landers T."/>
            <person name="Leger J."/>
            <person name="Levine S."/>
            <person name="Lewis D."/>
            <person name="Lewis T."/>
            <person name="Lindblad-toh K."/>
            <person name="Liu X."/>
            <person name="Lokyitsang T."/>
            <person name="Lokyitsang Y."/>
            <person name="Lucien O."/>
            <person name="Lui A."/>
            <person name="Ma L.J."/>
            <person name="Mabbitt R."/>
            <person name="Macdonald J."/>
            <person name="Maclean C."/>
            <person name="Major J."/>
            <person name="Manning J."/>
            <person name="Marabella R."/>
            <person name="Maru K."/>
            <person name="Matthews C."/>
            <person name="Mauceli E."/>
            <person name="Mccarthy M."/>
            <person name="Mcdonough S."/>
            <person name="Mcghee T."/>
            <person name="Meldrim J."/>
            <person name="Meneus L."/>
            <person name="Mesirov J."/>
            <person name="Mihalev A."/>
            <person name="Mihova T."/>
            <person name="Mikkelsen T."/>
            <person name="Mlenga V."/>
            <person name="Moru K."/>
            <person name="Mozes J."/>
            <person name="Mulrain L."/>
            <person name="Munson G."/>
            <person name="Naylor J."/>
            <person name="Newes C."/>
            <person name="Nguyen C."/>
            <person name="Nguyen N."/>
            <person name="Nguyen T."/>
            <person name="Nicol R."/>
            <person name="Nielsen C."/>
            <person name="Nizzari M."/>
            <person name="Norbu C."/>
            <person name="Norbu N."/>
            <person name="O'donnell P."/>
            <person name="Okoawo O."/>
            <person name="O'leary S."/>
            <person name="Omotosho B."/>
            <person name="O'neill K."/>
            <person name="Osman S."/>
            <person name="Parker S."/>
            <person name="Perrin D."/>
            <person name="Phunkhang P."/>
            <person name="Piqani B."/>
            <person name="Purcell S."/>
            <person name="Rachupka T."/>
            <person name="Ramasamy U."/>
            <person name="Rameau R."/>
            <person name="Ray V."/>
            <person name="Raymond C."/>
            <person name="Retta R."/>
            <person name="Richardson S."/>
            <person name="Rise C."/>
            <person name="Rodriguez J."/>
            <person name="Rogers J."/>
            <person name="Rogov P."/>
            <person name="Rutman M."/>
            <person name="Schupbach R."/>
            <person name="Seaman C."/>
            <person name="Settipalli S."/>
            <person name="Sharpe T."/>
            <person name="Sheridan J."/>
            <person name="Sherpa N."/>
            <person name="Shi J."/>
            <person name="Smirnov S."/>
            <person name="Smith C."/>
            <person name="Sougnez C."/>
            <person name="Spencer B."/>
            <person name="Stalker J."/>
            <person name="Stange-thomann N."/>
            <person name="Stavropoulos S."/>
            <person name="Stetson K."/>
            <person name="Stone C."/>
            <person name="Stone S."/>
            <person name="Stubbs M."/>
            <person name="Talamas J."/>
            <person name="Tchuinga P."/>
            <person name="Tenzing P."/>
            <person name="Tesfaye S."/>
            <person name="Theodore J."/>
            <person name="Thoulutsang Y."/>
            <person name="Topham K."/>
            <person name="Towey S."/>
            <person name="Tsamla T."/>
            <person name="Tsomo N."/>
            <person name="Vallee D."/>
            <person name="Vassiliev H."/>
            <person name="Venkataraman V."/>
            <person name="Vinson J."/>
            <person name="Vo A."/>
            <person name="Wade C."/>
            <person name="Wang S."/>
            <person name="Wangchuk T."/>
            <person name="Wangdi T."/>
            <person name="Whittaker C."/>
            <person name="Wilkinson J."/>
            <person name="Wu Y."/>
            <person name="Wyman D."/>
            <person name="Yadav S."/>
            <person name="Yang S."/>
            <person name="Yang X."/>
            <person name="Yeager S."/>
            <person name="Yee E."/>
            <person name="Young G."/>
            <person name="Zainoun J."/>
            <person name="Zembeck L."/>
            <person name="Zimmer A."/>
            <person name="Zody M."/>
            <person name="Lander E."/>
        </authorList>
    </citation>
    <scope>NUCLEOTIDE SEQUENCE [LARGE SCALE GENOMIC DNA]</scope>
</reference>
<evidence type="ECO:0000256" key="2">
    <source>
        <dbReference type="ARBA" id="ARBA00023125"/>
    </source>
</evidence>
<dbReference type="PANTHER" id="PTHR10270">
    <property type="entry name" value="SOX TRANSCRIPTION FACTOR"/>
    <property type="match status" value="1"/>
</dbReference>
<dbReference type="PANTHER" id="PTHR10270:SF317">
    <property type="entry name" value="TRANSCRIPTION FACTOR SOX-15-RELATED"/>
    <property type="match status" value="1"/>
</dbReference>
<dbReference type="Proteomes" id="UP000007875">
    <property type="component" value="Unassembled WGS sequence"/>
</dbReference>
<feature type="compositionally biased region" description="Polar residues" evidence="6">
    <location>
        <begin position="440"/>
        <end position="451"/>
    </location>
</feature>
<dbReference type="Gene3D" id="1.10.30.10">
    <property type="entry name" value="High mobility group box domain"/>
    <property type="match status" value="1"/>
</dbReference>
<feature type="compositionally biased region" description="Polar residues" evidence="6">
    <location>
        <begin position="156"/>
        <end position="170"/>
    </location>
</feature>
<keyword evidence="2 5" id="KW-0238">DNA-binding</keyword>
<feature type="region of interest" description="Disordered" evidence="6">
    <location>
        <begin position="241"/>
        <end position="289"/>
    </location>
</feature>
<sequence>MAGLLHVVPQNSGNAVLPYSVPTEDISRSLTSFDPYPSFGFSPQRDYLENMGLLTRSSNTTSPESSKTTSSILSGINSSLLYNAYSSSSPLSYTTPSQWATSNTLGRSQVTAANPYQYSYPYNLSTTGQSPFGFSSGLSDQSSYGYPELSGYSDPIGQNPSSRNRTSKLIESTKTKKDEPRIRRPMNAFMCWAKTERKRMAAAFPDHHNAELSKMLGKKWKEMSSEEKQPYVSEAEKLRTKHMQEHPDYKYRPRRKPKEPKGRRGKAIDEKSNQREGFSGDRNCGKGTKLGNKLLDGKTLYPTAPYFTSGQSHVRRNHSNNNSRFGNKYGESIFPNSFNIYDETFNQKYAFKPQLDAPANAFPYASLESIFSGGMSTGQSIFQNKTRPIAEIGKDVHTKKCETGMNDDTYPAPANSTFPYHSSTLYEKPANPIEFPSRFSDYTSTTSSQPSNPRPYAHSRQRNTSKHNLFSTQPLDQYGGWANAPLVYEQVGDLTAAGYCDTPAPISPRQFHLSSHYSNTAASSYQSHLPEALVDETSFPSYKSTSEKFYPLDGQPEQVEAKFGAMFPQNVAGADLSAQRMQVNDDYNMVKSEESPPPQSYRYSEEIDTWKKKECEAAYFHKEAGQFAHCNEMYDASKFQGFERSPSSTHSLFITSPATSELPIGSQHGQVGEFPSEPQQQDRITAYFD</sequence>
<feature type="compositionally biased region" description="Basic and acidic residues" evidence="6">
    <location>
        <begin position="259"/>
        <end position="274"/>
    </location>
</feature>
<feature type="compositionally biased region" description="Polar residues" evidence="6">
    <location>
        <begin position="650"/>
        <end position="659"/>
    </location>
</feature>
<reference evidence="8" key="2">
    <citation type="submission" date="2025-08" db="UniProtKB">
        <authorList>
            <consortium name="Ensembl"/>
        </authorList>
    </citation>
    <scope>IDENTIFICATION</scope>
</reference>
<dbReference type="Ensembl" id="ENSCSAVT00000014135.1">
    <property type="protein sequence ID" value="ENSCSAVP00000013975.1"/>
    <property type="gene ID" value="ENSCSAVG00000008188.1"/>
</dbReference>
<dbReference type="STRING" id="51511.ENSCSAVP00000013975"/>
<dbReference type="PROSITE" id="PS50118">
    <property type="entry name" value="HMG_BOX_2"/>
    <property type="match status" value="1"/>
</dbReference>
<dbReference type="GO" id="GO:0001228">
    <property type="term" value="F:DNA-binding transcription activator activity, RNA polymerase II-specific"/>
    <property type="evidence" value="ECO:0007669"/>
    <property type="project" value="TreeGrafter"/>
</dbReference>
<keyword evidence="3" id="KW-0804">Transcription</keyword>
<reference evidence="8" key="3">
    <citation type="submission" date="2025-09" db="UniProtKB">
        <authorList>
            <consortium name="Ensembl"/>
        </authorList>
    </citation>
    <scope>IDENTIFICATION</scope>
</reference>
<dbReference type="GO" id="GO:0030154">
    <property type="term" value="P:cell differentiation"/>
    <property type="evidence" value="ECO:0007669"/>
    <property type="project" value="TreeGrafter"/>
</dbReference>
<keyword evidence="1" id="KW-0805">Transcription regulation</keyword>
<dbReference type="InterPro" id="IPR036910">
    <property type="entry name" value="HMG_box_dom_sf"/>
</dbReference>
<dbReference type="InterPro" id="IPR009071">
    <property type="entry name" value="HMG_box_dom"/>
</dbReference>
<keyword evidence="4 5" id="KW-0539">Nucleus</keyword>
<evidence type="ECO:0000256" key="4">
    <source>
        <dbReference type="ARBA" id="ARBA00023242"/>
    </source>
</evidence>
<name>H2Z8R0_CIOSA</name>
<dbReference type="GO" id="GO:0005634">
    <property type="term" value="C:nucleus"/>
    <property type="evidence" value="ECO:0007669"/>
    <property type="project" value="UniProtKB-UniRule"/>
</dbReference>
<dbReference type="GO" id="GO:0000978">
    <property type="term" value="F:RNA polymerase II cis-regulatory region sequence-specific DNA binding"/>
    <property type="evidence" value="ECO:0007669"/>
    <property type="project" value="TreeGrafter"/>
</dbReference>
<dbReference type="InParanoid" id="H2Z8R0"/>
<feature type="region of interest" description="Disordered" evidence="6">
    <location>
        <begin position="147"/>
        <end position="182"/>
    </location>
</feature>
<evidence type="ECO:0000256" key="6">
    <source>
        <dbReference type="SAM" id="MobiDB-lite"/>
    </source>
</evidence>
<feature type="DNA-binding region" description="HMG box" evidence="5">
    <location>
        <begin position="182"/>
        <end position="250"/>
    </location>
</feature>
<keyword evidence="9" id="KW-1185">Reference proteome</keyword>
<organism evidence="8 9">
    <name type="scientific">Ciona savignyi</name>
    <name type="common">Pacific transparent sea squirt</name>
    <dbReference type="NCBI Taxonomy" id="51511"/>
    <lineage>
        <taxon>Eukaryota</taxon>
        <taxon>Metazoa</taxon>
        <taxon>Chordata</taxon>
        <taxon>Tunicata</taxon>
        <taxon>Ascidiacea</taxon>
        <taxon>Phlebobranchia</taxon>
        <taxon>Cionidae</taxon>
        <taxon>Ciona</taxon>
    </lineage>
</organism>
<feature type="region of interest" description="Disordered" evidence="6">
    <location>
        <begin position="650"/>
        <end position="689"/>
    </location>
</feature>
<evidence type="ECO:0000259" key="7">
    <source>
        <dbReference type="PROSITE" id="PS50118"/>
    </source>
</evidence>
<feature type="region of interest" description="Disordered" evidence="6">
    <location>
        <begin position="437"/>
        <end position="463"/>
    </location>
</feature>
<evidence type="ECO:0000256" key="1">
    <source>
        <dbReference type="ARBA" id="ARBA00023015"/>
    </source>
</evidence>
<dbReference type="InterPro" id="IPR050140">
    <property type="entry name" value="SRY-related_HMG-box_TF-like"/>
</dbReference>
<proteinExistence type="predicted"/>
<dbReference type="FunFam" id="1.10.30.10:FF:000003">
    <property type="entry name" value="Putative transcription factor SOX-6"/>
    <property type="match status" value="1"/>
</dbReference>
<accession>H2Z8R0</accession>
<dbReference type="HOGENOM" id="CLU_399868_0_0_1"/>
<dbReference type="SMART" id="SM00398">
    <property type="entry name" value="HMG"/>
    <property type="match status" value="1"/>
</dbReference>
<dbReference type="CDD" id="cd22032">
    <property type="entry name" value="HMG-box_SoxF"/>
    <property type="match status" value="1"/>
</dbReference>